<dbReference type="EMBL" id="JADIJS010000003">
    <property type="protein sequence ID" value="MBO1040943.1"/>
    <property type="molecule type" value="Genomic_DNA"/>
</dbReference>
<keyword evidence="2" id="KW-1277">Toxin-antitoxin system</keyword>
<keyword evidence="5" id="KW-1185">Reference proteome</keyword>
<evidence type="ECO:0000256" key="2">
    <source>
        <dbReference type="ARBA" id="ARBA00022649"/>
    </source>
</evidence>
<dbReference type="Gene3D" id="6.10.10.120">
    <property type="entry name" value="Antitoxin ParD1-like"/>
    <property type="match status" value="1"/>
</dbReference>
<dbReference type="NCBIfam" id="TIGR02606">
    <property type="entry name" value="antidote_CC2985"/>
    <property type="match status" value="1"/>
</dbReference>
<accession>A0ABS3K1Z8</accession>
<feature type="region of interest" description="Disordered" evidence="3">
    <location>
        <begin position="80"/>
        <end position="107"/>
    </location>
</feature>
<protein>
    <submittedName>
        <fullName evidence="4">Type II toxin-antitoxin system ParD family antitoxin</fullName>
    </submittedName>
</protein>
<evidence type="ECO:0000256" key="3">
    <source>
        <dbReference type="SAM" id="MobiDB-lite"/>
    </source>
</evidence>
<dbReference type="InterPro" id="IPR022789">
    <property type="entry name" value="ParD"/>
</dbReference>
<dbReference type="Pfam" id="PF03693">
    <property type="entry name" value="ParD_antitoxin"/>
    <property type="match status" value="1"/>
</dbReference>
<gene>
    <name evidence="4" type="ORF">IPV26_14840</name>
</gene>
<dbReference type="PANTHER" id="PTHR36582">
    <property type="entry name" value="ANTITOXIN PARD"/>
    <property type="match status" value="1"/>
</dbReference>
<sequence>MIRAELGKALENYIQKLVDTGRYGSKSEVLREGVRLIQDRETRFVALDASIMRGVADADANRTRAAEHVSGELRTRYESVLSDNHDLSTGPSSGPPEYWLRHSPKGS</sequence>
<evidence type="ECO:0000313" key="5">
    <source>
        <dbReference type="Proteomes" id="UP000718278"/>
    </source>
</evidence>
<dbReference type="SUPFAM" id="SSF47598">
    <property type="entry name" value="Ribbon-helix-helix"/>
    <property type="match status" value="1"/>
</dbReference>
<comment type="caution">
    <text evidence="4">The sequence shown here is derived from an EMBL/GenBank/DDBJ whole genome shotgun (WGS) entry which is preliminary data.</text>
</comment>
<organism evidence="4 5">
    <name type="scientific">Brucella pituitosa</name>
    <dbReference type="NCBI Taxonomy" id="571256"/>
    <lineage>
        <taxon>Bacteria</taxon>
        <taxon>Pseudomonadati</taxon>
        <taxon>Pseudomonadota</taxon>
        <taxon>Alphaproteobacteria</taxon>
        <taxon>Hyphomicrobiales</taxon>
        <taxon>Brucellaceae</taxon>
        <taxon>Brucella/Ochrobactrum group</taxon>
        <taxon>Brucella</taxon>
    </lineage>
</organism>
<dbReference type="InterPro" id="IPR038296">
    <property type="entry name" value="ParD_sf"/>
</dbReference>
<comment type="similarity">
    <text evidence="1">Belongs to the ParD antitoxin family.</text>
</comment>
<name>A0ABS3K1Z8_9HYPH</name>
<dbReference type="InterPro" id="IPR010985">
    <property type="entry name" value="Ribbon_hlx_hlx"/>
</dbReference>
<dbReference type="RefSeq" id="WP_207489314.1">
    <property type="nucleotide sequence ID" value="NZ_JADIJS010000003.1"/>
</dbReference>
<dbReference type="Proteomes" id="UP000718278">
    <property type="component" value="Unassembled WGS sequence"/>
</dbReference>
<reference evidence="4 5" key="1">
    <citation type="submission" date="2020-10" db="EMBL/GenBank/DDBJ databases">
        <title>Genomic characterization of underground lake bacteria from Wind Cave National Park: Insight into the archetypical LuxI/LuxR and identification of LuxR solos.</title>
        <authorList>
            <person name="Wengert P.C."/>
            <person name="Savka M.A."/>
        </authorList>
    </citation>
    <scope>NUCLEOTIDE SEQUENCE [LARGE SCALE GENOMIC DNA]</scope>
    <source>
        <strain evidence="4 5">SD316</strain>
    </source>
</reference>
<evidence type="ECO:0000256" key="1">
    <source>
        <dbReference type="ARBA" id="ARBA00008580"/>
    </source>
</evidence>
<dbReference type="PANTHER" id="PTHR36582:SF2">
    <property type="entry name" value="ANTITOXIN PARD"/>
    <property type="match status" value="1"/>
</dbReference>
<evidence type="ECO:0000313" key="4">
    <source>
        <dbReference type="EMBL" id="MBO1040943.1"/>
    </source>
</evidence>
<proteinExistence type="inferred from homology"/>